<dbReference type="Proteomes" id="UP001200145">
    <property type="component" value="Unassembled WGS sequence"/>
</dbReference>
<dbReference type="EMBL" id="JAKEVY010000002">
    <property type="protein sequence ID" value="MCF1714844.1"/>
    <property type="molecule type" value="Genomic_DNA"/>
</dbReference>
<keyword evidence="3" id="KW-1185">Reference proteome</keyword>
<accession>A0ABS9BI41</accession>
<name>A0ABS9BI41_9BACT</name>
<feature type="region of interest" description="Disordered" evidence="1">
    <location>
        <begin position="81"/>
        <end position="108"/>
    </location>
</feature>
<reference evidence="2 3" key="1">
    <citation type="submission" date="2022-01" db="EMBL/GenBank/DDBJ databases">
        <title>Flavihumibacter sp. nov., isolated from sediment of a river.</title>
        <authorList>
            <person name="Liu H."/>
        </authorList>
    </citation>
    <scope>NUCLEOTIDE SEQUENCE [LARGE SCALE GENOMIC DNA]</scope>
    <source>
        <strain evidence="2 3">RY-1</strain>
    </source>
</reference>
<proteinExistence type="predicted"/>
<evidence type="ECO:0000256" key="1">
    <source>
        <dbReference type="SAM" id="MobiDB-lite"/>
    </source>
</evidence>
<gene>
    <name evidence="2" type="ORF">L0U88_09420</name>
</gene>
<comment type="caution">
    <text evidence="2">The sequence shown here is derived from an EMBL/GenBank/DDBJ whole genome shotgun (WGS) entry which is preliminary data.</text>
</comment>
<dbReference type="RefSeq" id="WP_234865797.1">
    <property type="nucleotide sequence ID" value="NZ_JAKEVY010000002.1"/>
</dbReference>
<evidence type="ECO:0008006" key="4">
    <source>
        <dbReference type="Google" id="ProtNLM"/>
    </source>
</evidence>
<protein>
    <recommendedName>
        <fullName evidence="4">Tetratricopeptide repeat protein</fullName>
    </recommendedName>
</protein>
<sequence>MELNKTIQHYFHQTGLQGVTVQELEQLAARYPYIGTLQYLLLKKMKEEKSGDLDKQWQKTLLYFQNPYYLHSLMQRSKAEPVAPTSRIPEPADIDIPQSEPSDSVTEPVKEKLVKELTTELADALALAKAIAQSATEPESLTALPAEQELPSLEDEGPALREDLLLKESPIRIPSLKDLGPVTDDMPSFEPYHTIDYFASQGIKLGNELPKDKLGKQLKSFTEWIRTMKKLPQTAIEEKLLKSGHGETIEALAADSIETREILTETMAEVLLKQGDKARAAEIFRKLSLAHPDKSAYFATRIEQLNNRS</sequence>
<evidence type="ECO:0000313" key="2">
    <source>
        <dbReference type="EMBL" id="MCF1714844.1"/>
    </source>
</evidence>
<evidence type="ECO:0000313" key="3">
    <source>
        <dbReference type="Proteomes" id="UP001200145"/>
    </source>
</evidence>
<organism evidence="2 3">
    <name type="scientific">Flavihumibacter fluminis</name>
    <dbReference type="NCBI Taxonomy" id="2909236"/>
    <lineage>
        <taxon>Bacteria</taxon>
        <taxon>Pseudomonadati</taxon>
        <taxon>Bacteroidota</taxon>
        <taxon>Chitinophagia</taxon>
        <taxon>Chitinophagales</taxon>
        <taxon>Chitinophagaceae</taxon>
        <taxon>Flavihumibacter</taxon>
    </lineage>
</organism>